<evidence type="ECO:0000256" key="1">
    <source>
        <dbReference type="ARBA" id="ARBA00023015"/>
    </source>
</evidence>
<name>A0AAN0S0P3_9ENTR</name>
<dbReference type="SUPFAM" id="SSF46785">
    <property type="entry name" value="Winged helix' DNA-binding domain"/>
    <property type="match status" value="1"/>
</dbReference>
<dbReference type="KEGG" id="cem:LH23_00670"/>
<dbReference type="NCBIfam" id="NF033788">
    <property type="entry name" value="HTH_metalloreg"/>
    <property type="match status" value="1"/>
</dbReference>
<evidence type="ECO:0000313" key="6">
    <source>
        <dbReference type="Proteomes" id="UP000029516"/>
    </source>
</evidence>
<dbReference type="AlphaFoldDB" id="A0AAN0S0P3"/>
<dbReference type="Pfam" id="PF01022">
    <property type="entry name" value="HTH_5"/>
    <property type="match status" value="1"/>
</dbReference>
<dbReference type="PANTHER" id="PTHR43132">
    <property type="entry name" value="ARSENICAL RESISTANCE OPERON REPRESSOR ARSR-RELATED"/>
    <property type="match status" value="1"/>
</dbReference>
<protein>
    <submittedName>
        <fullName evidence="5">Transcriptional regulator</fullName>
    </submittedName>
</protein>
<dbReference type="InterPro" id="IPR036390">
    <property type="entry name" value="WH_DNA-bd_sf"/>
</dbReference>
<dbReference type="RefSeq" id="WP_039287007.1">
    <property type="nucleotide sequence ID" value="NZ_CP009458.1"/>
</dbReference>
<dbReference type="EMBL" id="CP009458">
    <property type="protein sequence ID" value="AIR59219.1"/>
    <property type="molecule type" value="Genomic_DNA"/>
</dbReference>
<evidence type="ECO:0000259" key="4">
    <source>
        <dbReference type="PROSITE" id="PS50987"/>
    </source>
</evidence>
<dbReference type="InterPro" id="IPR001845">
    <property type="entry name" value="HTH_ArsR_DNA-bd_dom"/>
</dbReference>
<reference evidence="5 6" key="1">
    <citation type="submission" date="2014-09" db="EMBL/GenBank/DDBJ databases">
        <authorList>
            <person name="Chan K.-G."/>
        </authorList>
    </citation>
    <scope>NUCLEOTIDE SEQUENCE [LARGE SCALE GENOMIC DNA]</scope>
    <source>
        <strain evidence="5 6">M006</strain>
    </source>
</reference>
<keyword evidence="2" id="KW-0238">DNA-binding</keyword>
<dbReference type="GO" id="GO:0003700">
    <property type="term" value="F:DNA-binding transcription factor activity"/>
    <property type="evidence" value="ECO:0007669"/>
    <property type="project" value="InterPro"/>
</dbReference>
<dbReference type="SMART" id="SM00418">
    <property type="entry name" value="HTH_ARSR"/>
    <property type="match status" value="1"/>
</dbReference>
<dbReference type="InterPro" id="IPR036388">
    <property type="entry name" value="WH-like_DNA-bd_sf"/>
</dbReference>
<evidence type="ECO:0000256" key="2">
    <source>
        <dbReference type="ARBA" id="ARBA00023125"/>
    </source>
</evidence>
<proteinExistence type="predicted"/>
<dbReference type="PANTHER" id="PTHR43132:SF2">
    <property type="entry name" value="ARSENICAL RESISTANCE OPERON REPRESSOR ARSR-RELATED"/>
    <property type="match status" value="1"/>
</dbReference>
<dbReference type="GO" id="GO:0003677">
    <property type="term" value="F:DNA binding"/>
    <property type="evidence" value="ECO:0007669"/>
    <property type="project" value="UniProtKB-KW"/>
</dbReference>
<dbReference type="InterPro" id="IPR011991">
    <property type="entry name" value="ArsR-like_HTH"/>
</dbReference>
<dbReference type="Gene3D" id="1.10.10.10">
    <property type="entry name" value="Winged helix-like DNA-binding domain superfamily/Winged helix DNA-binding domain"/>
    <property type="match status" value="1"/>
</dbReference>
<dbReference type="InterPro" id="IPR051011">
    <property type="entry name" value="Metal_resp_trans_reg"/>
</dbReference>
<dbReference type="CDD" id="cd00090">
    <property type="entry name" value="HTH_ARSR"/>
    <property type="match status" value="1"/>
</dbReference>
<dbReference type="Proteomes" id="UP000029516">
    <property type="component" value="Chromosome"/>
</dbReference>
<gene>
    <name evidence="5" type="ORF">LH23_00670</name>
</gene>
<dbReference type="PRINTS" id="PR00778">
    <property type="entry name" value="HTHARSR"/>
</dbReference>
<accession>A0AAN0S0P3</accession>
<organism evidence="5 6">
    <name type="scientific">Cedecea neteri</name>
    <dbReference type="NCBI Taxonomy" id="158822"/>
    <lineage>
        <taxon>Bacteria</taxon>
        <taxon>Pseudomonadati</taxon>
        <taxon>Pseudomonadota</taxon>
        <taxon>Gammaproteobacteria</taxon>
        <taxon>Enterobacterales</taxon>
        <taxon>Enterobacteriaceae</taxon>
        <taxon>Cedecea</taxon>
    </lineage>
</organism>
<sequence length="100" mass="10758">MTSELSQLQSSADEAAKLLKAMSNPRRLLILCLLLDSPGTGAGELAAAAGLSPSATSQHLAKMKDEGLIERQRDAQRVLYFIKDSAVREVIATLKTIYCP</sequence>
<evidence type="ECO:0000313" key="5">
    <source>
        <dbReference type="EMBL" id="AIR59219.1"/>
    </source>
</evidence>
<evidence type="ECO:0000256" key="3">
    <source>
        <dbReference type="ARBA" id="ARBA00023163"/>
    </source>
</evidence>
<feature type="domain" description="HTH arsR-type" evidence="4">
    <location>
        <begin position="8"/>
        <end position="100"/>
    </location>
</feature>
<keyword evidence="3" id="KW-0804">Transcription</keyword>
<dbReference type="PROSITE" id="PS50987">
    <property type="entry name" value="HTH_ARSR_2"/>
    <property type="match status" value="1"/>
</dbReference>
<keyword evidence="1" id="KW-0805">Transcription regulation</keyword>